<dbReference type="AlphaFoldDB" id="A0AAF0FZC9"/>
<dbReference type="Gene3D" id="1.10.443.10">
    <property type="entry name" value="Intergrase catalytic core"/>
    <property type="match status" value="1"/>
</dbReference>
<proteinExistence type="predicted"/>
<dbReference type="InterPro" id="IPR013762">
    <property type="entry name" value="Integrase-like_cat_sf"/>
</dbReference>
<dbReference type="RefSeq" id="WP_278100103.1">
    <property type="nucleotide sequence ID" value="NZ_CP091092.1"/>
</dbReference>
<protein>
    <submittedName>
        <fullName evidence="3">Tyrosine-type recombinase/integrase</fullName>
    </submittedName>
</protein>
<dbReference type="Proteomes" id="UP001218895">
    <property type="component" value="Chromosome"/>
</dbReference>
<dbReference type="EMBL" id="CP091092">
    <property type="protein sequence ID" value="WFN37264.1"/>
    <property type="molecule type" value="Genomic_DNA"/>
</dbReference>
<dbReference type="InterPro" id="IPR050090">
    <property type="entry name" value="Tyrosine_recombinase_XerCD"/>
</dbReference>
<dbReference type="PANTHER" id="PTHR30349:SF87">
    <property type="entry name" value="TRANSPOSASE A"/>
    <property type="match status" value="1"/>
</dbReference>
<dbReference type="KEGG" id="manq:L1994_02430"/>
<dbReference type="CDD" id="cd00397">
    <property type="entry name" value="DNA_BRE_C"/>
    <property type="match status" value="1"/>
</dbReference>
<accession>A0AAF0FZC9</accession>
<dbReference type="GO" id="GO:0006310">
    <property type="term" value="P:DNA recombination"/>
    <property type="evidence" value="ECO:0007669"/>
    <property type="project" value="UniProtKB-KW"/>
</dbReference>
<dbReference type="InterPro" id="IPR038587">
    <property type="entry name" value="Ribosomal_eL40_sf"/>
</dbReference>
<dbReference type="SUPFAM" id="SSF56349">
    <property type="entry name" value="DNA breaking-rejoining enzymes"/>
    <property type="match status" value="1"/>
</dbReference>
<evidence type="ECO:0000259" key="2">
    <source>
        <dbReference type="PROSITE" id="PS51898"/>
    </source>
</evidence>
<dbReference type="Gene3D" id="4.10.1060.50">
    <property type="match status" value="1"/>
</dbReference>
<dbReference type="GeneID" id="79949215"/>
<evidence type="ECO:0000313" key="3">
    <source>
        <dbReference type="EMBL" id="WFN37264.1"/>
    </source>
</evidence>
<reference evidence="3" key="1">
    <citation type="submission" date="2022-01" db="EMBL/GenBank/DDBJ databases">
        <title>Complete genome of Methanomicrobium antiquum DSM 21220.</title>
        <authorList>
            <person name="Chen S.-C."/>
            <person name="You Y.-T."/>
            <person name="Zhou Y.-Z."/>
            <person name="Lai M.-C."/>
        </authorList>
    </citation>
    <scope>NUCLEOTIDE SEQUENCE</scope>
    <source>
        <strain evidence="3">DSM 21220</strain>
    </source>
</reference>
<evidence type="ECO:0000256" key="1">
    <source>
        <dbReference type="ARBA" id="ARBA00023172"/>
    </source>
</evidence>
<keyword evidence="4" id="KW-1185">Reference proteome</keyword>
<dbReference type="GO" id="GO:0015074">
    <property type="term" value="P:DNA integration"/>
    <property type="evidence" value="ECO:0007669"/>
    <property type="project" value="InterPro"/>
</dbReference>
<dbReference type="InterPro" id="IPR002104">
    <property type="entry name" value="Integrase_catalytic"/>
</dbReference>
<dbReference type="Pfam" id="PF00589">
    <property type="entry name" value="Phage_integrase"/>
    <property type="match status" value="1"/>
</dbReference>
<dbReference type="PANTHER" id="PTHR30349">
    <property type="entry name" value="PHAGE INTEGRASE-RELATED"/>
    <property type="match status" value="1"/>
</dbReference>
<dbReference type="InterPro" id="IPR011010">
    <property type="entry name" value="DNA_brk_join_enz"/>
</dbReference>
<keyword evidence="1" id="KW-0233">DNA recombination</keyword>
<gene>
    <name evidence="3" type="ORF">L1994_02430</name>
</gene>
<organism evidence="3 4">
    <name type="scientific">Methanomicrobium antiquum</name>
    <dbReference type="NCBI Taxonomy" id="487686"/>
    <lineage>
        <taxon>Archaea</taxon>
        <taxon>Methanobacteriati</taxon>
        <taxon>Methanobacteriota</taxon>
        <taxon>Stenosarchaea group</taxon>
        <taxon>Methanomicrobia</taxon>
        <taxon>Methanomicrobiales</taxon>
        <taxon>Methanomicrobiaceae</taxon>
        <taxon>Methanomicrobium</taxon>
    </lineage>
</organism>
<dbReference type="PROSITE" id="PS51898">
    <property type="entry name" value="TYR_RECOMBINASE"/>
    <property type="match status" value="1"/>
</dbReference>
<feature type="domain" description="Tyr recombinase" evidence="2">
    <location>
        <begin position="149"/>
        <end position="328"/>
    </location>
</feature>
<name>A0AAF0FZC9_9EURY</name>
<evidence type="ECO:0000313" key="4">
    <source>
        <dbReference type="Proteomes" id="UP001218895"/>
    </source>
</evidence>
<sequence length="410" mass="47464">MGSTTAPTRTDSNFHYVKPVYADRSIKRALTEGQILQYDLDLIYEFISELQASQNIGLARTNKIIYALITWRRFICPYKEAKISDIYKAISDLKTAKSSRDRPYKANTIHDYVMFLKRFSLWMIENGYNDLPKEKINKIKPPSANFSTKLPEQMLSKEEIETLLSGCTNSRDRALIALLYESGCRIGEIGRLTWGRIQFDEYGIILTVEDTKCSKQRYVRIVMSKPYLLAWRQDYPFEPKDNNLVFITQQKTPFNHGTVMKILHTLRIRTGIHKHITPHIFRHSRITHLINDGMNESVIKLMMWGNINTPMFQTYAHLTGRDIDREVLGNYGIVSKDEKETHALEPVMCPKCMTINPPKAEFCNRCGRSFTDEATATIEEMAEDISKNPNLLKQMIEKILEEKMQAKTSL</sequence>
<dbReference type="GO" id="GO:0003677">
    <property type="term" value="F:DNA binding"/>
    <property type="evidence" value="ECO:0007669"/>
    <property type="project" value="InterPro"/>
</dbReference>